<reference evidence="2 3" key="1">
    <citation type="submission" date="2013-11" db="EMBL/GenBank/DDBJ databases">
        <title>Genome sequencing of Stegodyphus mimosarum.</title>
        <authorList>
            <person name="Bechsgaard J."/>
        </authorList>
    </citation>
    <scope>NUCLEOTIDE SEQUENCE [LARGE SCALE GENOMIC DNA]</scope>
</reference>
<dbReference type="PANTHER" id="PTHR19303:SF16">
    <property type="entry name" value="JERKY PROTEIN HOMOLOG-LIKE"/>
    <property type="match status" value="1"/>
</dbReference>
<dbReference type="PANTHER" id="PTHR19303">
    <property type="entry name" value="TRANSPOSON"/>
    <property type="match status" value="1"/>
</dbReference>
<dbReference type="OrthoDB" id="6430169at2759"/>
<dbReference type="Proteomes" id="UP000054359">
    <property type="component" value="Unassembled WGS sequence"/>
</dbReference>
<organism evidence="2 3">
    <name type="scientific">Stegodyphus mimosarum</name>
    <name type="common">African social velvet spider</name>
    <dbReference type="NCBI Taxonomy" id="407821"/>
    <lineage>
        <taxon>Eukaryota</taxon>
        <taxon>Metazoa</taxon>
        <taxon>Ecdysozoa</taxon>
        <taxon>Arthropoda</taxon>
        <taxon>Chelicerata</taxon>
        <taxon>Arachnida</taxon>
        <taxon>Araneae</taxon>
        <taxon>Araneomorphae</taxon>
        <taxon>Entelegynae</taxon>
        <taxon>Eresoidea</taxon>
        <taxon>Eresidae</taxon>
        <taxon>Stegodyphus</taxon>
    </lineage>
</organism>
<proteinExistence type="predicted"/>
<dbReference type="Pfam" id="PF03184">
    <property type="entry name" value="DDE_1"/>
    <property type="match status" value="1"/>
</dbReference>
<dbReference type="STRING" id="407821.A0A087T219"/>
<keyword evidence="3" id="KW-1185">Reference proteome</keyword>
<dbReference type="EMBL" id="KK113033">
    <property type="protein sequence ID" value="KFM59158.1"/>
    <property type="molecule type" value="Genomic_DNA"/>
</dbReference>
<gene>
    <name evidence="2" type="ORF">X975_17641</name>
</gene>
<evidence type="ECO:0000313" key="3">
    <source>
        <dbReference type="Proteomes" id="UP000054359"/>
    </source>
</evidence>
<protein>
    <submittedName>
        <fullName evidence="2">Jerky protein</fullName>
    </submittedName>
</protein>
<dbReference type="InterPro" id="IPR004875">
    <property type="entry name" value="DDE_SF_endonuclease_dom"/>
</dbReference>
<evidence type="ECO:0000259" key="1">
    <source>
        <dbReference type="Pfam" id="PF03184"/>
    </source>
</evidence>
<name>A0A087T219_STEMI</name>
<dbReference type="InterPro" id="IPR050863">
    <property type="entry name" value="CenT-Element_Derived"/>
</dbReference>
<dbReference type="GO" id="GO:0005634">
    <property type="term" value="C:nucleus"/>
    <property type="evidence" value="ECO:0007669"/>
    <property type="project" value="TreeGrafter"/>
</dbReference>
<dbReference type="AlphaFoldDB" id="A0A087T219"/>
<evidence type="ECO:0000313" key="2">
    <source>
        <dbReference type="EMBL" id="KFM59158.1"/>
    </source>
</evidence>
<feature type="non-terminal residue" evidence="2">
    <location>
        <position position="86"/>
    </location>
</feature>
<sequence>MTQALMNDWFENHFITEAWRHLNSVGLPDDSKIVRTVDNWSAHISLKVLVKDNVPILFFPPNCTCIIQPMDMGIVHALKCKYKVAF</sequence>
<dbReference type="GO" id="GO:0003677">
    <property type="term" value="F:DNA binding"/>
    <property type="evidence" value="ECO:0007669"/>
    <property type="project" value="TreeGrafter"/>
</dbReference>
<accession>A0A087T219</accession>
<feature type="domain" description="DDE-1" evidence="1">
    <location>
        <begin position="1"/>
        <end position="84"/>
    </location>
</feature>